<name>A0A0N5BTT5_STREA</name>
<accession>A0A0N5BTT5</accession>
<protein>
    <submittedName>
        <fullName evidence="2">Disintegrin domain-containing protein</fullName>
    </submittedName>
</protein>
<keyword evidence="1" id="KW-1185">Reference proteome</keyword>
<sequence>MNKHYINESNYSLTHHHTRTYYKSHSHKRRNALATEACTNEGEVCSLNRAEVCRNGTCVSACTVMGMKECSCDTEEDNYCFLCCGNSRNQCLPAHEYSILKSNGERWERESCTNCRVNRGELEGLPCDDRDPQRLCLQGKCSKSVCYDKTQGAICDRKKEKVCVDDICDNPCSKIEKSLMVCDCPLIDPDTGFASEDRCQLCCYDFHTKPSNRRCQNAYRKYGITDSKSRPIWRVGLSCAGGKTCNRYGLCSNTNNVYKNFKPKIVFNALIVISAIISVQMI</sequence>
<organism evidence="1 2">
    <name type="scientific">Strongyloides papillosus</name>
    <name type="common">Intestinal threadworm</name>
    <dbReference type="NCBI Taxonomy" id="174720"/>
    <lineage>
        <taxon>Eukaryota</taxon>
        <taxon>Metazoa</taxon>
        <taxon>Ecdysozoa</taxon>
        <taxon>Nematoda</taxon>
        <taxon>Chromadorea</taxon>
        <taxon>Rhabditida</taxon>
        <taxon>Tylenchina</taxon>
        <taxon>Panagrolaimomorpha</taxon>
        <taxon>Strongyloidoidea</taxon>
        <taxon>Strongyloididae</taxon>
        <taxon>Strongyloides</taxon>
    </lineage>
</organism>
<proteinExistence type="predicted"/>
<dbReference type="Proteomes" id="UP000046392">
    <property type="component" value="Unplaced"/>
</dbReference>
<evidence type="ECO:0000313" key="2">
    <source>
        <dbReference type="WBParaSite" id="SPAL_0000926000.1"/>
    </source>
</evidence>
<reference evidence="2" key="1">
    <citation type="submission" date="2017-02" db="UniProtKB">
        <authorList>
            <consortium name="WormBaseParasite"/>
        </authorList>
    </citation>
    <scope>IDENTIFICATION</scope>
</reference>
<dbReference type="AlphaFoldDB" id="A0A0N5BTT5"/>
<evidence type="ECO:0000313" key="1">
    <source>
        <dbReference type="Proteomes" id="UP000046392"/>
    </source>
</evidence>
<dbReference type="WBParaSite" id="SPAL_0000926000.1">
    <property type="protein sequence ID" value="SPAL_0000926000.1"/>
    <property type="gene ID" value="SPAL_0000926000"/>
</dbReference>